<reference evidence="2" key="1">
    <citation type="journal article" date="2013" name="Genome Announc.">
        <title>Draft Genome Sequence of Streptomyces bottropensis ATCC 25435, a Bottromycin-Producing Actinomycete.</title>
        <authorList>
            <person name="Zhang H."/>
            <person name="Zhou W."/>
            <person name="Zhuang Y."/>
            <person name="Liang X."/>
            <person name="Liu T."/>
        </authorList>
    </citation>
    <scope>NUCLEOTIDE SEQUENCE [LARGE SCALE GENOMIC DNA]</scope>
    <source>
        <strain evidence="2">ATCC 25435</strain>
    </source>
</reference>
<evidence type="ECO:0000313" key="2">
    <source>
        <dbReference type="Proteomes" id="UP000030760"/>
    </source>
</evidence>
<gene>
    <name evidence="1" type="ORF">SBD_5765</name>
</gene>
<organism evidence="1 2">
    <name type="scientific">Streptomyces bottropensis ATCC 25435</name>
    <dbReference type="NCBI Taxonomy" id="1054862"/>
    <lineage>
        <taxon>Bacteria</taxon>
        <taxon>Bacillati</taxon>
        <taxon>Actinomycetota</taxon>
        <taxon>Actinomycetes</taxon>
        <taxon>Kitasatosporales</taxon>
        <taxon>Streptomycetaceae</taxon>
        <taxon>Streptomyces</taxon>
    </lineage>
</organism>
<dbReference type="AlphaFoldDB" id="M3FIG1"/>
<accession>M3FIG1</accession>
<name>M3FIG1_9ACTN</name>
<evidence type="ECO:0000313" key="1">
    <source>
        <dbReference type="EMBL" id="EMF52690.1"/>
    </source>
</evidence>
<proteinExistence type="predicted"/>
<dbReference type="EMBL" id="KB405094">
    <property type="protein sequence ID" value="EMF52690.1"/>
    <property type="molecule type" value="Genomic_DNA"/>
</dbReference>
<protein>
    <submittedName>
        <fullName evidence="1">Uncharacterized protein</fullName>
    </submittedName>
</protein>
<sequence length="65" mass="7162">MLRPNRPDSMWLIWVGLTPSCAAAFRFETPDASRSFRNSAPNRACRAVGVGLDVMPSPRSSDELP</sequence>
<dbReference type="Proteomes" id="UP000030760">
    <property type="component" value="Unassembled WGS sequence"/>
</dbReference>